<feature type="transmembrane region" description="Helical" evidence="1">
    <location>
        <begin position="222"/>
        <end position="247"/>
    </location>
</feature>
<evidence type="ECO:0000313" key="3">
    <source>
        <dbReference type="Proteomes" id="UP000019522"/>
    </source>
</evidence>
<feature type="transmembrane region" description="Helical" evidence="1">
    <location>
        <begin position="286"/>
        <end position="307"/>
    </location>
</feature>
<feature type="transmembrane region" description="Helical" evidence="1">
    <location>
        <begin position="141"/>
        <end position="164"/>
    </location>
</feature>
<name>W8RYN2_STUST</name>
<dbReference type="Proteomes" id="UP000019522">
    <property type="component" value="Chromosome"/>
</dbReference>
<feature type="transmembrane region" description="Helical" evidence="1">
    <location>
        <begin position="36"/>
        <end position="58"/>
    </location>
</feature>
<proteinExistence type="predicted"/>
<dbReference type="OrthoDB" id="7022049at2"/>
<keyword evidence="1" id="KW-0472">Membrane</keyword>
<keyword evidence="1" id="KW-0812">Transmembrane</keyword>
<dbReference type="Pfam" id="PF13687">
    <property type="entry name" value="DUF4153"/>
    <property type="match status" value="1"/>
</dbReference>
<dbReference type="EMBL" id="CP007441">
    <property type="protein sequence ID" value="AHL77236.1"/>
    <property type="molecule type" value="Genomic_DNA"/>
</dbReference>
<feature type="transmembrane region" description="Helical" evidence="1">
    <location>
        <begin position="101"/>
        <end position="120"/>
    </location>
</feature>
<reference evidence="3" key="1">
    <citation type="journal article" date="2014" name="Genome Announc.">
        <title>Complete Genome Sequence of the Highly Transformable Pseudomonas stutzeri Strain 28a24.</title>
        <authorList>
            <person name="Smith B.A."/>
            <person name="Dougherty K.M."/>
            <person name="Baltrus D.A."/>
        </authorList>
    </citation>
    <scope>NUCLEOTIDE SEQUENCE [LARGE SCALE GENOMIC DNA]</scope>
    <source>
        <strain evidence="3">28a24</strain>
    </source>
</reference>
<protein>
    <recommendedName>
        <fullName evidence="4">DUF4153 domain-containing protein</fullName>
    </recommendedName>
</protein>
<gene>
    <name evidence="2" type="ORF">CH92_19995</name>
</gene>
<keyword evidence="1" id="KW-1133">Transmembrane helix</keyword>
<feature type="transmembrane region" description="Helical" evidence="1">
    <location>
        <begin position="319"/>
        <end position="340"/>
    </location>
</feature>
<accession>W8RYN2</accession>
<evidence type="ECO:0000313" key="2">
    <source>
        <dbReference type="EMBL" id="AHL77236.1"/>
    </source>
</evidence>
<dbReference type="AlphaFoldDB" id="W8RYN2"/>
<feature type="transmembrane region" description="Helical" evidence="1">
    <location>
        <begin position="253"/>
        <end position="274"/>
    </location>
</feature>
<organism evidence="2 3">
    <name type="scientific">Stutzerimonas stutzeri</name>
    <name type="common">Pseudomonas stutzeri</name>
    <dbReference type="NCBI Taxonomy" id="316"/>
    <lineage>
        <taxon>Bacteria</taxon>
        <taxon>Pseudomonadati</taxon>
        <taxon>Pseudomonadota</taxon>
        <taxon>Gammaproteobacteria</taxon>
        <taxon>Pseudomonadales</taxon>
        <taxon>Pseudomonadaceae</taxon>
        <taxon>Stutzerimonas</taxon>
    </lineage>
</organism>
<evidence type="ECO:0000256" key="1">
    <source>
        <dbReference type="SAM" id="Phobius"/>
    </source>
</evidence>
<sequence length="577" mass="64419">MQPESEGRPFVAFLALGLLQGLTLWMASESWPHGTLWRSLCSALVVLVVVGGWQLQMLWGHLREADRWKLLLPAVLLPAVLAAGLAVQFDQPRWYRLGETTGTLLLWSQLALAYILTPFIQARDPAHRRRFDYSALYRHAWNNGLLLFMALVMLGVFWLLIWLWSGLFSMLGVDQFKRLFSSQGFVWIASAMVVAAGLRIGLERGQVIDALRNVLQAMCRFLLPLTVAILLLFVVFLPFTGLAPLWATRHATPILLALVFANIVLLNGVVQDGLQTAHYPRPLRLLADVSSLCLPLLAGLAIHALWLRIGQYGLTPDRVLAALLALVAMLYGLALVAAVLRRGPSWLSGLRQSNPPMALFVAFLLVLLHVPALSPLQLSAANQYQRLRDAHVPVERTDLGALRFQLGEPGRQYLQALRQQLNEPWEDDARRARLQAHLQRLDWVNNYWAWKHKREASETPPLPWIGEPLPDADGSLAHAVGTQPCKAADCGMFAVDLDDDGQPEVLLISDARPRAMTVIGRRDDDVWRHRGHLQVPQGALNGKALVDRLRNGAFQLVPSRFQALQIDGIRLEPAITE</sequence>
<dbReference type="RefSeq" id="WP_025243452.1">
    <property type="nucleotide sequence ID" value="NZ_CP007441.1"/>
</dbReference>
<dbReference type="PATRIC" id="fig|316.77.peg.3992"/>
<dbReference type="KEGG" id="pstt:CH92_19995"/>
<feature type="transmembrane region" description="Helical" evidence="1">
    <location>
        <begin position="360"/>
        <end position="378"/>
    </location>
</feature>
<dbReference type="InterPro" id="IPR025291">
    <property type="entry name" value="DUF4153"/>
</dbReference>
<reference evidence="2 3" key="2">
    <citation type="submission" date="2014-03" db="EMBL/GenBank/DDBJ databases">
        <authorList>
            <person name="Baltrus D."/>
            <person name="Dougherty K."/>
        </authorList>
    </citation>
    <scope>NUCLEOTIDE SEQUENCE</scope>
    <source>
        <strain evidence="2 3">28a24</strain>
    </source>
</reference>
<feature type="transmembrane region" description="Helical" evidence="1">
    <location>
        <begin position="184"/>
        <end position="202"/>
    </location>
</feature>
<feature type="transmembrane region" description="Helical" evidence="1">
    <location>
        <begin position="70"/>
        <end position="89"/>
    </location>
</feature>
<evidence type="ECO:0008006" key="4">
    <source>
        <dbReference type="Google" id="ProtNLM"/>
    </source>
</evidence>